<accession>A0ABQ4W0Q3</accession>
<comment type="caution">
    <text evidence="1">The sequence shown here is derived from an EMBL/GenBank/DDBJ whole genome shotgun (WGS) entry which is preliminary data.</text>
</comment>
<evidence type="ECO:0000313" key="2">
    <source>
        <dbReference type="Proteomes" id="UP001054892"/>
    </source>
</evidence>
<gene>
    <name evidence="1" type="ORF">TUM20286_28010</name>
</gene>
<sequence length="68" mass="7552">MSLIEHARRLELRDGDIVCLPADTTYDQARELVEALGPDGLNIRCLIVLGDVHALDESAMNAAGWYRK</sequence>
<name>A0ABQ4W0Q3_9PSED</name>
<dbReference type="RefSeq" id="WP_236247158.1">
    <property type="nucleotide sequence ID" value="NZ_BQKM01000005.1"/>
</dbReference>
<keyword evidence="2" id="KW-1185">Reference proteome</keyword>
<proteinExistence type="predicted"/>
<reference evidence="1 2" key="1">
    <citation type="submission" date="2021-12" db="EMBL/GenBank/DDBJ databases">
        <title>Characterization of novel class B3 metallo-beta-lactamase from novel Pseudomonas species.</title>
        <authorList>
            <person name="Yamada K."/>
            <person name="Aoki K."/>
            <person name="Ishii Y."/>
        </authorList>
    </citation>
    <scope>NUCLEOTIDE SEQUENCE [LARGE SCALE GENOMIC DNA]</scope>
    <source>
        <strain evidence="1 2">TUM20286</strain>
    </source>
</reference>
<dbReference type="Proteomes" id="UP001054892">
    <property type="component" value="Unassembled WGS sequence"/>
</dbReference>
<evidence type="ECO:0000313" key="1">
    <source>
        <dbReference type="EMBL" id="GJN53049.1"/>
    </source>
</evidence>
<dbReference type="EMBL" id="BQKM01000005">
    <property type="protein sequence ID" value="GJN53049.1"/>
    <property type="molecule type" value="Genomic_DNA"/>
</dbReference>
<protein>
    <submittedName>
        <fullName evidence="1">Uncharacterized protein</fullName>
    </submittedName>
</protein>
<organism evidence="1 2">
    <name type="scientific">Pseudomonas tohonis</name>
    <dbReference type="NCBI Taxonomy" id="2725477"/>
    <lineage>
        <taxon>Bacteria</taxon>
        <taxon>Pseudomonadati</taxon>
        <taxon>Pseudomonadota</taxon>
        <taxon>Gammaproteobacteria</taxon>
        <taxon>Pseudomonadales</taxon>
        <taxon>Pseudomonadaceae</taxon>
        <taxon>Pseudomonas</taxon>
    </lineage>
</organism>